<comment type="caution">
    <text evidence="1">The sequence shown here is derived from an EMBL/GenBank/DDBJ whole genome shotgun (WGS) entry which is preliminary data.</text>
</comment>
<sequence length="69" mass="7674">MFEIVVQAIFKISGRGTVVTGEILNGETNLRNGDVLTSKDNIQQKVLVKSIELINFGSRKILTLIKWVS</sequence>
<dbReference type="SUPFAM" id="SSF50447">
    <property type="entry name" value="Translation proteins"/>
    <property type="match status" value="1"/>
</dbReference>
<name>A0ABT9WA26_9BACL</name>
<keyword evidence="1" id="KW-0251">Elongation factor</keyword>
<proteinExistence type="predicted"/>
<keyword evidence="2" id="KW-1185">Reference proteome</keyword>
<dbReference type="RefSeq" id="WP_307214341.1">
    <property type="nucleotide sequence ID" value="NZ_JAUSTI010000003.1"/>
</dbReference>
<evidence type="ECO:0000313" key="1">
    <source>
        <dbReference type="EMBL" id="MDQ0170097.1"/>
    </source>
</evidence>
<reference evidence="1 2" key="1">
    <citation type="submission" date="2023-07" db="EMBL/GenBank/DDBJ databases">
        <title>Sorghum-associated microbial communities from plants grown in Nebraska, USA.</title>
        <authorList>
            <person name="Schachtman D."/>
        </authorList>
    </citation>
    <scope>NUCLEOTIDE SEQUENCE [LARGE SCALE GENOMIC DNA]</scope>
    <source>
        <strain evidence="1 2">DS1314</strain>
    </source>
</reference>
<protein>
    <submittedName>
        <fullName evidence="1">Selenocysteine-specific translation elongation factor</fullName>
    </submittedName>
</protein>
<dbReference type="InterPro" id="IPR009000">
    <property type="entry name" value="Transl_B-barrel_sf"/>
</dbReference>
<dbReference type="Gene3D" id="2.40.30.10">
    <property type="entry name" value="Translation factors"/>
    <property type="match status" value="1"/>
</dbReference>
<evidence type="ECO:0000313" key="2">
    <source>
        <dbReference type="Proteomes" id="UP001233836"/>
    </source>
</evidence>
<dbReference type="EMBL" id="JAUSTI010000003">
    <property type="protein sequence ID" value="MDQ0170097.1"/>
    <property type="molecule type" value="Genomic_DNA"/>
</dbReference>
<gene>
    <name evidence="1" type="ORF">J2T19_001537</name>
</gene>
<organism evidence="1 2">
    <name type="scientific">Paenibacillus tundrae</name>
    <dbReference type="NCBI Taxonomy" id="528187"/>
    <lineage>
        <taxon>Bacteria</taxon>
        <taxon>Bacillati</taxon>
        <taxon>Bacillota</taxon>
        <taxon>Bacilli</taxon>
        <taxon>Bacillales</taxon>
        <taxon>Paenibacillaceae</taxon>
        <taxon>Paenibacillus</taxon>
    </lineage>
</organism>
<keyword evidence="1" id="KW-0648">Protein biosynthesis</keyword>
<dbReference type="Proteomes" id="UP001233836">
    <property type="component" value="Unassembled WGS sequence"/>
</dbReference>
<dbReference type="GO" id="GO:0003746">
    <property type="term" value="F:translation elongation factor activity"/>
    <property type="evidence" value="ECO:0007669"/>
    <property type="project" value="UniProtKB-KW"/>
</dbReference>
<accession>A0ABT9WA26</accession>